<accession>A0A238JNS8</accession>
<keyword evidence="3" id="KW-0269">Exonuclease</keyword>
<evidence type="ECO:0000313" key="5">
    <source>
        <dbReference type="EMBL" id="SMX32338.1"/>
    </source>
</evidence>
<dbReference type="PANTHER" id="PTHR30337">
    <property type="entry name" value="COMPONENT OF ATP-DEPENDENT DSDNA EXONUCLEASE"/>
    <property type="match status" value="1"/>
</dbReference>
<keyword evidence="1" id="KW-0540">Nuclease</keyword>
<keyword evidence="6" id="KW-1185">Reference proteome</keyword>
<proteinExistence type="predicted"/>
<evidence type="ECO:0000256" key="1">
    <source>
        <dbReference type="ARBA" id="ARBA00022722"/>
    </source>
</evidence>
<dbReference type="InterPro" id="IPR014577">
    <property type="entry name" value="UCP033093_metalloPase"/>
</dbReference>
<dbReference type="InterPro" id="IPR004843">
    <property type="entry name" value="Calcineurin-like_PHP"/>
</dbReference>
<organism evidence="5 6">
    <name type="scientific">Pelagimonas varians</name>
    <dbReference type="NCBI Taxonomy" id="696760"/>
    <lineage>
        <taxon>Bacteria</taxon>
        <taxon>Pseudomonadati</taxon>
        <taxon>Pseudomonadota</taxon>
        <taxon>Alphaproteobacteria</taxon>
        <taxon>Rhodobacterales</taxon>
        <taxon>Roseobacteraceae</taxon>
        <taxon>Pelagimonas</taxon>
    </lineage>
</organism>
<dbReference type="GO" id="GO:0004527">
    <property type="term" value="F:exonuclease activity"/>
    <property type="evidence" value="ECO:0007669"/>
    <property type="project" value="UniProtKB-KW"/>
</dbReference>
<sequence>MTNFRFLHISDLHLGKPFGRFEDEVRSDLRNARQELIPSVITAAAQHDIEHIVIAGDTFDQETPSLRLIRQTVSAMGSASDLTWWIIPGNHDSLNADLIWQTFDTHAANNIRVLKTNTPVAMSEGVWLLPAPCPVRSPGYDLTEAMATQDTPDGALRIGLAHGGVVNFRPEEPNAETIPLDRAETARLDYLALGDWHGTLQISPRTWYSGTPERDRFKHAGRGVGLLVDVPFSGNAPKIEEIALGQYTWHALELNLSPGMDPIRALHGQLPPDPDGWRDSLIDLRLVGHQHLPDRMALQTELARIAPEFCHFEWDDRNLRTEYKPDDLDMIAQGGALRIAADMLKDEADNADLARDERDVAEAALTRLYSLVKDHAS</sequence>
<dbReference type="Proteomes" id="UP000220836">
    <property type="component" value="Unassembled WGS sequence"/>
</dbReference>
<dbReference type="Pfam" id="PF00149">
    <property type="entry name" value="Metallophos"/>
    <property type="match status" value="1"/>
</dbReference>
<dbReference type="InterPro" id="IPR050535">
    <property type="entry name" value="DNA_Repair-Maintenance_Comp"/>
</dbReference>
<dbReference type="EMBL" id="FXYH01000001">
    <property type="protein sequence ID" value="SMX32338.1"/>
    <property type="molecule type" value="Genomic_DNA"/>
</dbReference>
<dbReference type="RefSeq" id="WP_097802580.1">
    <property type="nucleotide sequence ID" value="NZ_FXYH01000001.1"/>
</dbReference>
<evidence type="ECO:0000256" key="2">
    <source>
        <dbReference type="ARBA" id="ARBA00022801"/>
    </source>
</evidence>
<keyword evidence="2" id="KW-0378">Hydrolase</keyword>
<dbReference type="PANTHER" id="PTHR30337:SF0">
    <property type="entry name" value="NUCLEASE SBCCD SUBUNIT D"/>
    <property type="match status" value="1"/>
</dbReference>
<dbReference type="InterPro" id="IPR041796">
    <property type="entry name" value="Mre11_N"/>
</dbReference>
<dbReference type="InterPro" id="IPR029052">
    <property type="entry name" value="Metallo-depent_PP-like"/>
</dbReference>
<gene>
    <name evidence="5" type="primary">yhaO</name>
    <name evidence="5" type="ORF">PEV8663_00003</name>
</gene>
<dbReference type="PIRSF" id="PIRSF033093">
    <property type="entry name" value="UCP_ML1119"/>
    <property type="match status" value="1"/>
</dbReference>
<reference evidence="5 6" key="1">
    <citation type="submission" date="2017-05" db="EMBL/GenBank/DDBJ databases">
        <authorList>
            <person name="Song R."/>
            <person name="Chenine A.L."/>
            <person name="Ruprecht R.M."/>
        </authorList>
    </citation>
    <scope>NUCLEOTIDE SEQUENCE [LARGE SCALE GENOMIC DNA]</scope>
    <source>
        <strain evidence="5 6">CECT 8663</strain>
    </source>
</reference>
<dbReference type="SUPFAM" id="SSF56300">
    <property type="entry name" value="Metallo-dependent phosphatases"/>
    <property type="match status" value="1"/>
</dbReference>
<protein>
    <submittedName>
        <fullName evidence="5">Putative metallophosphoesterase YhaO</fullName>
    </submittedName>
</protein>
<dbReference type="Gene3D" id="3.60.21.10">
    <property type="match status" value="1"/>
</dbReference>
<evidence type="ECO:0000256" key="3">
    <source>
        <dbReference type="ARBA" id="ARBA00022839"/>
    </source>
</evidence>
<dbReference type="AlphaFoldDB" id="A0A238JNS8"/>
<dbReference type="OrthoDB" id="9773856at2"/>
<name>A0A238JNS8_9RHOB</name>
<feature type="domain" description="Calcineurin-like phosphoesterase" evidence="4">
    <location>
        <begin position="4"/>
        <end position="165"/>
    </location>
</feature>
<evidence type="ECO:0000259" key="4">
    <source>
        <dbReference type="Pfam" id="PF00149"/>
    </source>
</evidence>
<evidence type="ECO:0000313" key="6">
    <source>
        <dbReference type="Proteomes" id="UP000220836"/>
    </source>
</evidence>
<dbReference type="CDD" id="cd00840">
    <property type="entry name" value="MPP_Mre11_N"/>
    <property type="match status" value="1"/>
</dbReference>